<dbReference type="SUPFAM" id="SSF51197">
    <property type="entry name" value="Clavaminate synthase-like"/>
    <property type="match status" value="1"/>
</dbReference>
<dbReference type="Pfam" id="PF03171">
    <property type="entry name" value="2OG-FeII_Oxy"/>
    <property type="match status" value="1"/>
</dbReference>
<organism evidence="6 7">
    <name type="scientific">Riccia fluitans</name>
    <dbReference type="NCBI Taxonomy" id="41844"/>
    <lineage>
        <taxon>Eukaryota</taxon>
        <taxon>Viridiplantae</taxon>
        <taxon>Streptophyta</taxon>
        <taxon>Embryophyta</taxon>
        <taxon>Marchantiophyta</taxon>
        <taxon>Marchantiopsida</taxon>
        <taxon>Marchantiidae</taxon>
        <taxon>Marchantiales</taxon>
        <taxon>Ricciaceae</taxon>
        <taxon>Riccia</taxon>
    </lineage>
</organism>
<evidence type="ECO:0000256" key="2">
    <source>
        <dbReference type="ARBA" id="ARBA00023004"/>
    </source>
</evidence>
<evidence type="ECO:0000259" key="4">
    <source>
        <dbReference type="Pfam" id="PF03171"/>
    </source>
</evidence>
<feature type="compositionally biased region" description="Acidic residues" evidence="3">
    <location>
        <begin position="86"/>
        <end position="100"/>
    </location>
</feature>
<accession>A0ABD1Y2J4</accession>
<evidence type="ECO:0000259" key="5">
    <source>
        <dbReference type="Pfam" id="PF14226"/>
    </source>
</evidence>
<feature type="region of interest" description="Disordered" evidence="3">
    <location>
        <begin position="1"/>
        <end position="101"/>
    </location>
</feature>
<keyword evidence="7" id="KW-1185">Reference proteome</keyword>
<proteinExistence type="predicted"/>
<keyword evidence="2" id="KW-0408">Iron</keyword>
<evidence type="ECO:0000256" key="3">
    <source>
        <dbReference type="SAM" id="MobiDB-lite"/>
    </source>
</evidence>
<sequence>MDSDPDSITINVTATGGCDGKPVDKAPRIGASEHGSTVQQVEDSDGRCKTPIVLPQKARDESGGPLSAGQGLGKDQEIQEQKEIGVEVDEESSSEVDEPTDSLLKFLGWKDEEITLEADEPADSPTKITIGDSPSTIGIVAWTDEQIGADSDLDEPAESPRRFLDLDSEYIDGPDLHPETSSTLPTEDRFFAPDGSYTSSRVSSASSREYVEVNWTSSAPESPVTLQSMLNDIEFEEDEDAETTLESEFLKLPNEVVYLSTQECSARFLRVPREFHIPESIRLDLQLDDDSREMEIEIPVISLHALVMEKSSYDEKLMVKRRISEACRKWGVFQVSDHGIPSSMVEKAIIMSKRFFDLPMADKMVYAMSDDDETGYGGWKSSETQSRLWGDQLVHVLHLDKSLLELNMPTKPSKYGEYMFRYAKLVKMLNMQLLGACAQVQNVDVPQLERTLADEYLKIIAKSYGTTLETMLSSMTIGAGSSSAAGVEAAAARIVNVAAVRVNYHPPCPQPELVLGMEPCRTRTAFEIVVHNETPGLQFLRAGRWRTVKYRKNALVVFVGKALQHASKDMAFQYKTVKHRVLADKDLTRVSVTTAFGIHAAKSGEM</sequence>
<dbReference type="EMBL" id="JBHFFA010000006">
    <property type="protein sequence ID" value="KAL2620983.1"/>
    <property type="molecule type" value="Genomic_DNA"/>
</dbReference>
<dbReference type="InterPro" id="IPR044861">
    <property type="entry name" value="IPNS-like_FE2OG_OXY"/>
</dbReference>
<dbReference type="Pfam" id="PF14226">
    <property type="entry name" value="DIOX_N"/>
    <property type="match status" value="1"/>
</dbReference>
<comment type="caution">
    <text evidence="6">The sequence shown here is derived from an EMBL/GenBank/DDBJ whole genome shotgun (WGS) entry which is preliminary data.</text>
</comment>
<evidence type="ECO:0000313" key="7">
    <source>
        <dbReference type="Proteomes" id="UP001605036"/>
    </source>
</evidence>
<evidence type="ECO:0000313" key="6">
    <source>
        <dbReference type="EMBL" id="KAL2620983.1"/>
    </source>
</evidence>
<dbReference type="InterPro" id="IPR026992">
    <property type="entry name" value="DIOX_N"/>
</dbReference>
<dbReference type="Proteomes" id="UP001605036">
    <property type="component" value="Unassembled WGS sequence"/>
</dbReference>
<dbReference type="InterPro" id="IPR050295">
    <property type="entry name" value="Plant_2OG-oxidoreductases"/>
</dbReference>
<evidence type="ECO:0000256" key="1">
    <source>
        <dbReference type="ARBA" id="ARBA00022723"/>
    </source>
</evidence>
<keyword evidence="1" id="KW-0479">Metal-binding</keyword>
<feature type="domain" description="Isopenicillin N synthase-like Fe(2+) 2OG dioxygenase" evidence="4">
    <location>
        <begin position="499"/>
        <end position="595"/>
    </location>
</feature>
<gene>
    <name evidence="6" type="ORF">R1flu_001188</name>
</gene>
<feature type="compositionally biased region" description="Basic and acidic residues" evidence="3">
    <location>
        <begin position="74"/>
        <end position="85"/>
    </location>
</feature>
<dbReference type="GO" id="GO:0046872">
    <property type="term" value="F:metal ion binding"/>
    <property type="evidence" value="ECO:0007669"/>
    <property type="project" value="UniProtKB-KW"/>
</dbReference>
<reference evidence="6 7" key="1">
    <citation type="submission" date="2024-09" db="EMBL/GenBank/DDBJ databases">
        <title>Chromosome-scale assembly of Riccia fluitans.</title>
        <authorList>
            <person name="Paukszto L."/>
            <person name="Sawicki J."/>
            <person name="Karawczyk K."/>
            <person name="Piernik-Szablinska J."/>
            <person name="Szczecinska M."/>
            <person name="Mazdziarz M."/>
        </authorList>
    </citation>
    <scope>NUCLEOTIDE SEQUENCE [LARGE SCALE GENOMIC DNA]</scope>
    <source>
        <strain evidence="6">Rf_01</strain>
        <tissue evidence="6">Aerial parts of the thallus</tissue>
    </source>
</reference>
<dbReference type="Gene3D" id="2.60.120.330">
    <property type="entry name" value="B-lactam Antibiotic, Isopenicillin N Synthase, Chain"/>
    <property type="match status" value="1"/>
</dbReference>
<dbReference type="PANTHER" id="PTHR47991">
    <property type="entry name" value="OXOGLUTARATE/IRON-DEPENDENT DIOXYGENASE"/>
    <property type="match status" value="1"/>
</dbReference>
<dbReference type="AlphaFoldDB" id="A0ABD1Y2J4"/>
<protein>
    <submittedName>
        <fullName evidence="6">Uncharacterized protein</fullName>
    </submittedName>
</protein>
<feature type="compositionally biased region" description="Polar residues" evidence="3">
    <location>
        <begin position="1"/>
        <end position="14"/>
    </location>
</feature>
<feature type="domain" description="Non-haem dioxygenase N-terminal" evidence="5">
    <location>
        <begin position="298"/>
        <end position="397"/>
    </location>
</feature>
<dbReference type="InterPro" id="IPR027443">
    <property type="entry name" value="IPNS-like_sf"/>
</dbReference>
<name>A0ABD1Y2J4_9MARC</name>